<dbReference type="EMBL" id="JAMWBK010000010">
    <property type="protein sequence ID" value="KAJ8901853.1"/>
    <property type="molecule type" value="Genomic_DNA"/>
</dbReference>
<dbReference type="Proteomes" id="UP001157974">
    <property type="component" value="Unassembled WGS sequence"/>
</dbReference>
<feature type="signal peptide" evidence="1">
    <location>
        <begin position="1"/>
        <end position="19"/>
    </location>
</feature>
<feature type="chain" id="PRO_5043944951" description="Secreted protein" evidence="1">
    <location>
        <begin position="20"/>
        <end position="199"/>
    </location>
</feature>
<proteinExistence type="predicted"/>
<name>A0AAV8UL65_9RHOD</name>
<organism evidence="2 3">
    <name type="scientific">Rhodosorus marinus</name>
    <dbReference type="NCBI Taxonomy" id="101924"/>
    <lineage>
        <taxon>Eukaryota</taxon>
        <taxon>Rhodophyta</taxon>
        <taxon>Stylonematophyceae</taxon>
        <taxon>Stylonematales</taxon>
        <taxon>Stylonemataceae</taxon>
        <taxon>Rhodosorus</taxon>
    </lineage>
</organism>
<reference evidence="2 3" key="1">
    <citation type="journal article" date="2023" name="Nat. Commun.">
        <title>Origin of minicircular mitochondrial genomes in red algae.</title>
        <authorList>
            <person name="Lee Y."/>
            <person name="Cho C.H."/>
            <person name="Lee Y.M."/>
            <person name="Park S.I."/>
            <person name="Yang J.H."/>
            <person name="West J.A."/>
            <person name="Bhattacharya D."/>
            <person name="Yoon H.S."/>
        </authorList>
    </citation>
    <scope>NUCLEOTIDE SEQUENCE [LARGE SCALE GENOMIC DNA]</scope>
    <source>
        <strain evidence="2 3">CCMP1338</strain>
        <tissue evidence="2">Whole cell</tissue>
    </source>
</reference>
<sequence length="199" mass="21871">MKSLAWYCFAVGFLCLVSGETQTCQGAFDSTFLFVDTVDTGVSSKFAFKNNNTSEGTVFFSTARRSDGLPCIRMRFDSKRLPLVSIRGGIFSKKELIREPVEYPNRRNVGKVLAKRGLPANTVLTELSLHICHNEILTDDAGCCDGSPLYWIAHAMLRREDGKTVRAEVTTAGDGCELRTAAGPDIVVCRLDVECMSAE</sequence>
<dbReference type="AlphaFoldDB" id="A0AAV8UL65"/>
<evidence type="ECO:0000313" key="3">
    <source>
        <dbReference type="Proteomes" id="UP001157974"/>
    </source>
</evidence>
<accession>A0AAV8UL65</accession>
<evidence type="ECO:0000313" key="2">
    <source>
        <dbReference type="EMBL" id="KAJ8901853.1"/>
    </source>
</evidence>
<protein>
    <recommendedName>
        <fullName evidence="4">Secreted protein</fullName>
    </recommendedName>
</protein>
<keyword evidence="1" id="KW-0732">Signal</keyword>
<evidence type="ECO:0008006" key="4">
    <source>
        <dbReference type="Google" id="ProtNLM"/>
    </source>
</evidence>
<gene>
    <name evidence="2" type="ORF">NDN08_004058</name>
</gene>
<evidence type="ECO:0000256" key="1">
    <source>
        <dbReference type="SAM" id="SignalP"/>
    </source>
</evidence>
<comment type="caution">
    <text evidence="2">The sequence shown here is derived from an EMBL/GenBank/DDBJ whole genome shotgun (WGS) entry which is preliminary data.</text>
</comment>
<keyword evidence="3" id="KW-1185">Reference proteome</keyword>